<protein>
    <submittedName>
        <fullName evidence="2">Uncharacterized protein</fullName>
    </submittedName>
</protein>
<accession>A0AAF0CMN9</accession>
<feature type="transmembrane region" description="Helical" evidence="1">
    <location>
        <begin position="168"/>
        <end position="187"/>
    </location>
</feature>
<keyword evidence="1" id="KW-0472">Membrane</keyword>
<dbReference type="Proteomes" id="UP001218638">
    <property type="component" value="Chromosome"/>
</dbReference>
<evidence type="ECO:0000313" key="3">
    <source>
        <dbReference type="Proteomes" id="UP001218638"/>
    </source>
</evidence>
<proteinExistence type="predicted"/>
<evidence type="ECO:0000313" key="2">
    <source>
        <dbReference type="EMBL" id="WED63305.1"/>
    </source>
</evidence>
<gene>
    <name evidence="2" type="ORF">PXH66_13285</name>
</gene>
<dbReference type="EMBL" id="CP119075">
    <property type="protein sequence ID" value="WED63305.1"/>
    <property type="molecule type" value="Genomic_DNA"/>
</dbReference>
<keyword evidence="3" id="KW-1185">Reference proteome</keyword>
<dbReference type="KEGG" id="slom:PXH66_13285"/>
<dbReference type="RefSeq" id="WP_330932035.1">
    <property type="nucleotide sequence ID" value="NZ_CP119075.1"/>
</dbReference>
<sequence>MREPPPLPSADGIVVPPLPEWASSSLFYTTRNDAFSSPMTLTLTGQNVACSTGAKELFHSLRTARSIRLEFAPTRVEPNRFRCRLEFRSGRTIIFYNRSYVSFATFTDSSGAYRVFVMGLTEALAQRSPACRFLAGTHPANYGAGVVGMVVAIGAVIVVAAFLLISGLWWLLLVKAVLIVIYLPLAWRWLRRNRQRSFEAVAIPDAVLPKPGEGRRADGG</sequence>
<organism evidence="2 3">
    <name type="scientific">Synoicihabitans lomoniglobus</name>
    <dbReference type="NCBI Taxonomy" id="2909285"/>
    <lineage>
        <taxon>Bacteria</taxon>
        <taxon>Pseudomonadati</taxon>
        <taxon>Verrucomicrobiota</taxon>
        <taxon>Opitutia</taxon>
        <taxon>Opitutales</taxon>
        <taxon>Opitutaceae</taxon>
        <taxon>Synoicihabitans</taxon>
    </lineage>
</organism>
<name>A0AAF0CMN9_9BACT</name>
<keyword evidence="1" id="KW-1133">Transmembrane helix</keyword>
<dbReference type="AlphaFoldDB" id="A0AAF0CMN9"/>
<keyword evidence="1" id="KW-0812">Transmembrane</keyword>
<reference evidence="2" key="1">
    <citation type="submission" date="2023-03" db="EMBL/GenBank/DDBJ databases">
        <title>Lomoglobus Profundus gen. nov., sp. nov., a novel member of the phylum Verrucomicrobia, isolated from deep-marine sediment of South China Sea.</title>
        <authorList>
            <person name="Ahmad T."/>
            <person name="Ishaq S.E."/>
            <person name="Wang F."/>
        </authorList>
    </citation>
    <scope>NUCLEOTIDE SEQUENCE</scope>
    <source>
        <strain evidence="2">LMO-M01</strain>
    </source>
</reference>
<evidence type="ECO:0000256" key="1">
    <source>
        <dbReference type="SAM" id="Phobius"/>
    </source>
</evidence>
<feature type="transmembrane region" description="Helical" evidence="1">
    <location>
        <begin position="142"/>
        <end position="162"/>
    </location>
</feature>